<organism evidence="1 2">
    <name type="scientific">Eretmocerus hayati</name>
    <dbReference type="NCBI Taxonomy" id="131215"/>
    <lineage>
        <taxon>Eukaryota</taxon>
        <taxon>Metazoa</taxon>
        <taxon>Ecdysozoa</taxon>
        <taxon>Arthropoda</taxon>
        <taxon>Hexapoda</taxon>
        <taxon>Insecta</taxon>
        <taxon>Pterygota</taxon>
        <taxon>Neoptera</taxon>
        <taxon>Endopterygota</taxon>
        <taxon>Hymenoptera</taxon>
        <taxon>Apocrita</taxon>
        <taxon>Proctotrupomorpha</taxon>
        <taxon>Chalcidoidea</taxon>
        <taxon>Aphelinidae</taxon>
        <taxon>Aphelininae</taxon>
        <taxon>Eretmocerus</taxon>
    </lineage>
</organism>
<accession>A0ACC2PU37</accession>
<reference evidence="1" key="1">
    <citation type="submission" date="2023-04" db="EMBL/GenBank/DDBJ databases">
        <title>A chromosome-level genome assembly of the parasitoid wasp Eretmocerus hayati.</title>
        <authorList>
            <person name="Zhong Y."/>
            <person name="Liu S."/>
            <person name="Liu Y."/>
        </authorList>
    </citation>
    <scope>NUCLEOTIDE SEQUENCE</scope>
    <source>
        <strain evidence="1">ZJU_SS_LIU_2023</strain>
    </source>
</reference>
<name>A0ACC2PU37_9HYME</name>
<keyword evidence="2" id="KW-1185">Reference proteome</keyword>
<gene>
    <name evidence="1" type="ORF">QAD02_021928</name>
</gene>
<proteinExistence type="predicted"/>
<dbReference type="EMBL" id="CM056741">
    <property type="protein sequence ID" value="KAJ8686134.1"/>
    <property type="molecule type" value="Genomic_DNA"/>
</dbReference>
<evidence type="ECO:0000313" key="2">
    <source>
        <dbReference type="Proteomes" id="UP001239111"/>
    </source>
</evidence>
<comment type="caution">
    <text evidence="1">The sequence shown here is derived from an EMBL/GenBank/DDBJ whole genome shotgun (WGS) entry which is preliminary data.</text>
</comment>
<sequence length="468" mass="52922">MKDHVVLNVLGDKYVVYSRFNGSIKYIVDINSCTCPALTSMMLPCTHWLKLRSIFHESLYDGNVCAKRWTQNYLVQCHRVFKKALHIHDNEPVALDINTSSSNSSQNLNPARPAPPNIAGTTTSSSLARDDTYATHGHAHSPLPDCPDYSKVKFKPASKARGRPKQHLSVIGLPRKFPGKAQSVPLAHFSINLNILPRRSATQKGDGSAFSANQILNHDPQEPVTASDFPDVPTAASTRCPTINENICTTVSSELPAKRNRKIRRFSDIDYDFVNQPSTTCSTILRESVQQQPDSLIRPFHDKSLSSKFKLIGEWIITDGLLCVDDNTKPVQLADIHFKQVFDYNIYNEDFDINIVKQHLDQEVYDCFYDIYTTNKPRIKDSCQICLSPEDFDDCVRCDSCFSWLHISCASLSAVPTEEDLFYCDKCRMDCIQRQPDDCWSFVILSLISRSHILARETYVLAFKNPSL</sequence>
<evidence type="ECO:0000313" key="1">
    <source>
        <dbReference type="EMBL" id="KAJ8686134.1"/>
    </source>
</evidence>
<dbReference type="Proteomes" id="UP001239111">
    <property type="component" value="Chromosome 1"/>
</dbReference>
<protein>
    <submittedName>
        <fullName evidence="1">Uncharacterized protein</fullName>
    </submittedName>
</protein>